<organism evidence="2 3">
    <name type="scientific">Galendromus occidentalis</name>
    <name type="common">western predatory mite</name>
    <dbReference type="NCBI Taxonomy" id="34638"/>
    <lineage>
        <taxon>Eukaryota</taxon>
        <taxon>Metazoa</taxon>
        <taxon>Ecdysozoa</taxon>
        <taxon>Arthropoda</taxon>
        <taxon>Chelicerata</taxon>
        <taxon>Arachnida</taxon>
        <taxon>Acari</taxon>
        <taxon>Parasitiformes</taxon>
        <taxon>Mesostigmata</taxon>
        <taxon>Gamasina</taxon>
        <taxon>Phytoseioidea</taxon>
        <taxon>Phytoseiidae</taxon>
        <taxon>Typhlodrominae</taxon>
        <taxon>Galendromus</taxon>
    </lineage>
</organism>
<accession>A0AAJ7L4E5</accession>
<dbReference type="InterPro" id="IPR055510">
    <property type="entry name" value="DUF7083"/>
</dbReference>
<dbReference type="KEGG" id="goe:108864071"/>
<dbReference type="RefSeq" id="XP_018494514.1">
    <property type="nucleotide sequence ID" value="XM_018638998.1"/>
</dbReference>
<dbReference type="Proteomes" id="UP000694867">
    <property type="component" value="Unplaced"/>
</dbReference>
<evidence type="ECO:0000313" key="3">
    <source>
        <dbReference type="RefSeq" id="XP_018494514.1"/>
    </source>
</evidence>
<keyword evidence="2" id="KW-1185">Reference proteome</keyword>
<dbReference type="AlphaFoldDB" id="A0AAJ7L4E5"/>
<dbReference type="Pfam" id="PF23309">
    <property type="entry name" value="DUF7083"/>
    <property type="match status" value="1"/>
</dbReference>
<sequence>MAPTTSSEDSLMEKIVEALRMLASEKRDTSQETNRAVALTNALTLIGTFEYDPESGLTFQRWFSKNEHSFRTLCESDAERRQLLLRTLGKSEYTQLRGRTSPNEPESLEYVALVVILKDMFAVSKSLFRRRFERCSKIAYLRKTAEQIASNAVLRADDFELSSFSLDSLRIFIMLLSVSDPSYQGLRNVIIKAVDDKPSVTADEVRLVMKRYETRTSDAKLNYGVTKEDPTTPTVFATTLRKPAKKTAKNPQAAGRQSVKEQASCAGCGGDHIRRDCKFRKAKCNVCRKLGHIDQSLSCNWVERCLHQQGARNFAAF</sequence>
<protein>
    <submittedName>
        <fullName evidence="3">Uncharacterized protein LOC108864071</fullName>
    </submittedName>
</protein>
<name>A0AAJ7L4E5_9ACAR</name>
<reference evidence="3" key="1">
    <citation type="submission" date="2025-08" db="UniProtKB">
        <authorList>
            <consortium name="RefSeq"/>
        </authorList>
    </citation>
    <scope>IDENTIFICATION</scope>
</reference>
<dbReference type="GeneID" id="108864071"/>
<evidence type="ECO:0000313" key="2">
    <source>
        <dbReference type="Proteomes" id="UP000694867"/>
    </source>
</evidence>
<evidence type="ECO:0000259" key="1">
    <source>
        <dbReference type="Pfam" id="PF23309"/>
    </source>
</evidence>
<feature type="domain" description="DUF7083" evidence="1">
    <location>
        <begin position="46"/>
        <end position="122"/>
    </location>
</feature>
<gene>
    <name evidence="3" type="primary">LOC108864071</name>
</gene>
<proteinExistence type="predicted"/>